<gene>
    <name evidence="7" type="ORF">BU26DRAFT_422720</name>
</gene>
<dbReference type="GeneID" id="54576806"/>
<feature type="transmembrane region" description="Helical" evidence="5">
    <location>
        <begin position="68"/>
        <end position="86"/>
    </location>
</feature>
<reference evidence="7" key="1">
    <citation type="journal article" date="2020" name="Stud. Mycol.">
        <title>101 Dothideomycetes genomes: a test case for predicting lifestyles and emergence of pathogens.</title>
        <authorList>
            <person name="Haridas S."/>
            <person name="Albert R."/>
            <person name="Binder M."/>
            <person name="Bloem J."/>
            <person name="Labutti K."/>
            <person name="Salamov A."/>
            <person name="Andreopoulos B."/>
            <person name="Baker S."/>
            <person name="Barry K."/>
            <person name="Bills G."/>
            <person name="Bluhm B."/>
            <person name="Cannon C."/>
            <person name="Castanera R."/>
            <person name="Culley D."/>
            <person name="Daum C."/>
            <person name="Ezra D."/>
            <person name="Gonzalez J."/>
            <person name="Henrissat B."/>
            <person name="Kuo A."/>
            <person name="Liang C."/>
            <person name="Lipzen A."/>
            <person name="Lutzoni F."/>
            <person name="Magnuson J."/>
            <person name="Mondo S."/>
            <person name="Nolan M."/>
            <person name="Ohm R."/>
            <person name="Pangilinan J."/>
            <person name="Park H.-J."/>
            <person name="Ramirez L."/>
            <person name="Alfaro M."/>
            <person name="Sun H."/>
            <person name="Tritt A."/>
            <person name="Yoshinaga Y."/>
            <person name="Zwiers L.-H."/>
            <person name="Turgeon B."/>
            <person name="Goodwin S."/>
            <person name="Spatafora J."/>
            <person name="Crous P."/>
            <person name="Grigoriev I."/>
        </authorList>
    </citation>
    <scope>NUCLEOTIDE SEQUENCE</scope>
    <source>
        <strain evidence="7">CBS 122368</strain>
    </source>
</reference>
<evidence type="ECO:0000256" key="2">
    <source>
        <dbReference type="ARBA" id="ARBA00022692"/>
    </source>
</evidence>
<evidence type="ECO:0000256" key="4">
    <source>
        <dbReference type="ARBA" id="ARBA00023136"/>
    </source>
</evidence>
<dbReference type="RefSeq" id="XP_033687042.1">
    <property type="nucleotide sequence ID" value="XM_033823476.1"/>
</dbReference>
<dbReference type="Pfam" id="PF01284">
    <property type="entry name" value="MARVEL"/>
    <property type="match status" value="1"/>
</dbReference>
<dbReference type="GO" id="GO:0016020">
    <property type="term" value="C:membrane"/>
    <property type="evidence" value="ECO:0007669"/>
    <property type="project" value="UniProtKB-SubCell"/>
</dbReference>
<feature type="domain" description="MARVEL" evidence="6">
    <location>
        <begin position="34"/>
        <end position="151"/>
    </location>
</feature>
<dbReference type="PANTHER" id="PTHR42083:SF1">
    <property type="entry name" value="MARVEL DOMAIN-CONTAINING PROTEIN"/>
    <property type="match status" value="1"/>
</dbReference>
<organism evidence="7 8">
    <name type="scientific">Trematosphaeria pertusa</name>
    <dbReference type="NCBI Taxonomy" id="390896"/>
    <lineage>
        <taxon>Eukaryota</taxon>
        <taxon>Fungi</taxon>
        <taxon>Dikarya</taxon>
        <taxon>Ascomycota</taxon>
        <taxon>Pezizomycotina</taxon>
        <taxon>Dothideomycetes</taxon>
        <taxon>Pleosporomycetidae</taxon>
        <taxon>Pleosporales</taxon>
        <taxon>Massarineae</taxon>
        <taxon>Trematosphaeriaceae</taxon>
        <taxon>Trematosphaeria</taxon>
    </lineage>
</organism>
<evidence type="ECO:0000313" key="7">
    <source>
        <dbReference type="EMBL" id="KAF2252038.1"/>
    </source>
</evidence>
<dbReference type="OrthoDB" id="5363290at2759"/>
<dbReference type="AlphaFoldDB" id="A0A6A6IPP4"/>
<name>A0A6A6IPP4_9PLEO</name>
<evidence type="ECO:0000313" key="8">
    <source>
        <dbReference type="Proteomes" id="UP000800094"/>
    </source>
</evidence>
<proteinExistence type="predicted"/>
<protein>
    <recommendedName>
        <fullName evidence="6">MARVEL domain-containing protein</fullName>
    </recommendedName>
</protein>
<dbReference type="Proteomes" id="UP000800094">
    <property type="component" value="Unassembled WGS sequence"/>
</dbReference>
<accession>A0A6A6IPP4</accession>
<comment type="subcellular location">
    <subcellularLocation>
        <location evidence="1">Membrane</location>
        <topology evidence="1">Multi-pass membrane protein</topology>
    </subcellularLocation>
</comment>
<dbReference type="InterPro" id="IPR008253">
    <property type="entry name" value="Marvel"/>
</dbReference>
<keyword evidence="4 5" id="KW-0472">Membrane</keyword>
<evidence type="ECO:0000259" key="6">
    <source>
        <dbReference type="Pfam" id="PF01284"/>
    </source>
</evidence>
<keyword evidence="2 5" id="KW-0812">Transmembrane</keyword>
<sequence>MVLKFLSRGSMKGEKATMGTSIKSNMSIGSVFRITMRLFQFVMGLVVIGLYAQDLDRARKAGVGPDSKWAYATFCGTWGALFSLIFMTPWVKAWFFCPVDFLAFFFYLVAFGMFGKMYIKEDPEGNKGIIRMKHAVWVLVTNMILWLITAVYGSVVYWKHRKGRTVHTGAASSHV</sequence>
<feature type="transmembrane region" description="Helical" evidence="5">
    <location>
        <begin position="93"/>
        <end position="114"/>
    </location>
</feature>
<evidence type="ECO:0000256" key="1">
    <source>
        <dbReference type="ARBA" id="ARBA00004141"/>
    </source>
</evidence>
<feature type="transmembrane region" description="Helical" evidence="5">
    <location>
        <begin position="134"/>
        <end position="158"/>
    </location>
</feature>
<keyword evidence="8" id="KW-1185">Reference proteome</keyword>
<dbReference type="EMBL" id="ML987192">
    <property type="protein sequence ID" value="KAF2252038.1"/>
    <property type="molecule type" value="Genomic_DNA"/>
</dbReference>
<dbReference type="PANTHER" id="PTHR42083">
    <property type="entry name" value="MARVEL DOMAIN-CONTAINING PROTEIN"/>
    <property type="match status" value="1"/>
</dbReference>
<keyword evidence="3 5" id="KW-1133">Transmembrane helix</keyword>
<evidence type="ECO:0000256" key="3">
    <source>
        <dbReference type="ARBA" id="ARBA00022989"/>
    </source>
</evidence>
<evidence type="ECO:0000256" key="5">
    <source>
        <dbReference type="SAM" id="Phobius"/>
    </source>
</evidence>